<sequence>MSGLEVVGVILAGPPLIVSCLEHYRQVFEYMGTWRKFRAEYSQCKTQVETLVVRLDMTLDRLFLPSAKSKTDFERLKKAPSDNAWIEVEAKLRERLLPNVRSLYVSNMKDLQDAIQELRHVLAFDNKRFQEGLNQRKSNQSKPQSFFEKTQTRALYRWEQYRFSIGATPRAKAFEKVDKQLDRLTKLLVENDGTAKSHVLAKQAWSKLNTSHNTFWRHAQAAYNLITKSWCCPCRSDHRADLALLQHSTASIQLNVDFLYSQDADATDVYPWSRLSTRIVRDERTSGTAVDMRARSVHFAANPRMQLSVTPTSRFVSPLLPPDALQEIADLCSAMSGPNLDDRWLGRFVDQHVSDEYCVFVSGCPMQTSTRRHFVPLGALLTAPLLTPDRKVRFEIAMALVSSHLQLHCSPWLEPGWTNTDIYFAMEKGKPQLQQPYLRRAFTASPSSNNPPSFDLAFATLGLVLTELCFGKTLSATPYRAKYLSPSGLADPVQDLLATWDWAGDLVAESGQEYCDAVYWCLRRWNFTEDWRVQFHSNVVEVLETAYKKTWPDQAMTMW</sequence>
<dbReference type="AlphaFoldDB" id="A0A4S8SCP1"/>
<feature type="domain" description="DUF7580" evidence="1">
    <location>
        <begin position="213"/>
        <end position="529"/>
    </location>
</feature>
<dbReference type="PANTHER" id="PTHR35186:SF4">
    <property type="entry name" value="PRION-INHIBITION AND PROPAGATION HELO DOMAIN-CONTAINING PROTEIN"/>
    <property type="match status" value="1"/>
</dbReference>
<evidence type="ECO:0000313" key="2">
    <source>
        <dbReference type="EMBL" id="THV68211.1"/>
    </source>
</evidence>
<dbReference type="PANTHER" id="PTHR35186">
    <property type="entry name" value="ANK_REP_REGION DOMAIN-CONTAINING PROTEIN"/>
    <property type="match status" value="1"/>
</dbReference>
<dbReference type="Pfam" id="PF24476">
    <property type="entry name" value="DUF7580"/>
    <property type="match status" value="1"/>
</dbReference>
<organism evidence="2 3">
    <name type="scientific">Aureobasidium pullulans</name>
    <name type="common">Black yeast</name>
    <name type="synonym">Pullularia pullulans</name>
    <dbReference type="NCBI Taxonomy" id="5580"/>
    <lineage>
        <taxon>Eukaryota</taxon>
        <taxon>Fungi</taxon>
        <taxon>Dikarya</taxon>
        <taxon>Ascomycota</taxon>
        <taxon>Pezizomycotina</taxon>
        <taxon>Dothideomycetes</taxon>
        <taxon>Dothideomycetidae</taxon>
        <taxon>Dothideales</taxon>
        <taxon>Saccotheciaceae</taxon>
        <taxon>Aureobasidium</taxon>
    </lineage>
</organism>
<dbReference type="Proteomes" id="UP000304951">
    <property type="component" value="Unassembled WGS sequence"/>
</dbReference>
<proteinExistence type="predicted"/>
<gene>
    <name evidence="2" type="ORF">D6D28_06896</name>
</gene>
<dbReference type="EMBL" id="QZAF01000342">
    <property type="protein sequence ID" value="THV68211.1"/>
    <property type="molecule type" value="Genomic_DNA"/>
</dbReference>
<dbReference type="InterPro" id="IPR056002">
    <property type="entry name" value="DUF7580"/>
</dbReference>
<protein>
    <recommendedName>
        <fullName evidence="1">DUF7580 domain-containing protein</fullName>
    </recommendedName>
</protein>
<evidence type="ECO:0000259" key="1">
    <source>
        <dbReference type="Pfam" id="PF24476"/>
    </source>
</evidence>
<comment type="caution">
    <text evidence="2">The sequence shown here is derived from an EMBL/GenBank/DDBJ whole genome shotgun (WGS) entry which is preliminary data.</text>
</comment>
<name>A0A4S8SCP1_AURPU</name>
<accession>A0A4S8SCP1</accession>
<evidence type="ECO:0000313" key="3">
    <source>
        <dbReference type="Proteomes" id="UP000304951"/>
    </source>
</evidence>
<reference evidence="2 3" key="1">
    <citation type="submission" date="2018-10" db="EMBL/GenBank/DDBJ databases">
        <title>Fifty Aureobasidium pullulans genomes reveal a recombining polyextremotolerant generalist.</title>
        <authorList>
            <person name="Gostincar C."/>
            <person name="Turk M."/>
            <person name="Zajc J."/>
            <person name="Gunde-Cimerman N."/>
        </authorList>
    </citation>
    <scope>NUCLEOTIDE SEQUENCE [LARGE SCALE GENOMIC DNA]</scope>
    <source>
        <strain evidence="2 3">EXF-11900</strain>
    </source>
</reference>